<dbReference type="Pfam" id="PF01753">
    <property type="entry name" value="zf-MYND"/>
    <property type="match status" value="1"/>
</dbReference>
<dbReference type="SUPFAM" id="SSF144232">
    <property type="entry name" value="HIT/MYND zinc finger-like"/>
    <property type="match status" value="1"/>
</dbReference>
<gene>
    <name evidence="6" type="ORF">SCHPADRAFT_1001478</name>
</gene>
<keyword evidence="1" id="KW-0479">Metal-binding</keyword>
<dbReference type="EMBL" id="KQ086125">
    <property type="protein sequence ID" value="KLO07683.1"/>
    <property type="molecule type" value="Genomic_DNA"/>
</dbReference>
<dbReference type="OrthoDB" id="432970at2759"/>
<dbReference type="InParanoid" id="A0A0H2RDR6"/>
<evidence type="ECO:0000313" key="6">
    <source>
        <dbReference type="EMBL" id="KLO07683.1"/>
    </source>
</evidence>
<evidence type="ECO:0000256" key="3">
    <source>
        <dbReference type="ARBA" id="ARBA00022833"/>
    </source>
</evidence>
<evidence type="ECO:0000259" key="5">
    <source>
        <dbReference type="PROSITE" id="PS50865"/>
    </source>
</evidence>
<dbReference type="InterPro" id="IPR002893">
    <property type="entry name" value="Znf_MYND"/>
</dbReference>
<keyword evidence="3" id="KW-0862">Zinc</keyword>
<dbReference type="AlphaFoldDB" id="A0A0H2RDR6"/>
<proteinExistence type="predicted"/>
<accession>A0A0H2RDR6</accession>
<evidence type="ECO:0000256" key="4">
    <source>
        <dbReference type="PROSITE-ProRule" id="PRU00134"/>
    </source>
</evidence>
<feature type="domain" description="MYND-type" evidence="5">
    <location>
        <begin position="424"/>
        <end position="464"/>
    </location>
</feature>
<dbReference type="Gene3D" id="6.10.140.2220">
    <property type="match status" value="1"/>
</dbReference>
<dbReference type="Proteomes" id="UP000053477">
    <property type="component" value="Unassembled WGS sequence"/>
</dbReference>
<reference evidence="6 7" key="1">
    <citation type="submission" date="2015-04" db="EMBL/GenBank/DDBJ databases">
        <title>Complete genome sequence of Schizopora paradoxa KUC8140, a cosmopolitan wood degrader in East Asia.</title>
        <authorList>
            <consortium name="DOE Joint Genome Institute"/>
            <person name="Min B."/>
            <person name="Park H."/>
            <person name="Jang Y."/>
            <person name="Kim J.-J."/>
            <person name="Kim K.H."/>
            <person name="Pangilinan J."/>
            <person name="Lipzen A."/>
            <person name="Riley R."/>
            <person name="Grigoriev I.V."/>
            <person name="Spatafora J.W."/>
            <person name="Choi I.-G."/>
        </authorList>
    </citation>
    <scope>NUCLEOTIDE SEQUENCE [LARGE SCALE GENOMIC DNA]</scope>
    <source>
        <strain evidence="6 7">KUC8140</strain>
    </source>
</reference>
<dbReference type="GO" id="GO:0008270">
    <property type="term" value="F:zinc ion binding"/>
    <property type="evidence" value="ECO:0007669"/>
    <property type="project" value="UniProtKB-KW"/>
</dbReference>
<name>A0A0H2RDR6_9AGAM</name>
<evidence type="ECO:0000313" key="7">
    <source>
        <dbReference type="Proteomes" id="UP000053477"/>
    </source>
</evidence>
<sequence>MPARSRSVKPTISSSEATKLIRAARVDLKSLARLIDGLKGGSVALATSDNLRTDCFEVFHHHLRKPVEDAKGDEIAFVKPIFFSLFGLTRLGSRYFNSDAIHRQRFKLCWPRIMAWLDAIVEGGFFHKDEGLFFSSCQFLFEIAWIVRREYFDEDDVFKLTTRLWIGHKGVDSTDYYTEQPLIACIQRKVANNDTVGAVELIQSYDICAENLIDTILARLMQATYDFPTIKISKISLLINMLAHLIALSGKIAVEVASRRVGRVLIRIMTKIVNVPSVSEDFMLAVRATLRIFHSFLYGETSDYTLCLMEDGILGLLLKAASLGFDNDIGDQNSTTARVANGISECMVLRELIRALSYRSMVIAARRGRRKLYQKRVVVEELLETTPNEFRDAWETFETVLLEQAIVLSLFGVEFSKDSGACSNSSCSLWKSRKRLQKCGGCSVALYCSTSCQRGDWRYHRNVCKKMDKKSLQDISSRIYRFQRRVATLQCVRFEHHITSISLRKNIPMHDVAIRFNYGCFPFELDVFDCHELLDETKHPPGHVLVAEEVLRRSDTDREKCMVLIVSLVEKEIPYIIYPNRTWAKEVSELPEDLNDEETFYISEDGEILSSDHFDALRACKQLARKHASEGGLCVWDSQVINKAVHDVMRTSWDGEPTTSNSD</sequence>
<organism evidence="6 7">
    <name type="scientific">Schizopora paradoxa</name>
    <dbReference type="NCBI Taxonomy" id="27342"/>
    <lineage>
        <taxon>Eukaryota</taxon>
        <taxon>Fungi</taxon>
        <taxon>Dikarya</taxon>
        <taxon>Basidiomycota</taxon>
        <taxon>Agaricomycotina</taxon>
        <taxon>Agaricomycetes</taxon>
        <taxon>Hymenochaetales</taxon>
        <taxon>Schizoporaceae</taxon>
        <taxon>Schizopora</taxon>
    </lineage>
</organism>
<keyword evidence="2 4" id="KW-0863">Zinc-finger</keyword>
<protein>
    <recommendedName>
        <fullName evidence="5">MYND-type domain-containing protein</fullName>
    </recommendedName>
</protein>
<evidence type="ECO:0000256" key="2">
    <source>
        <dbReference type="ARBA" id="ARBA00022771"/>
    </source>
</evidence>
<dbReference type="PROSITE" id="PS50865">
    <property type="entry name" value="ZF_MYND_2"/>
    <property type="match status" value="1"/>
</dbReference>
<keyword evidence="7" id="KW-1185">Reference proteome</keyword>
<evidence type="ECO:0000256" key="1">
    <source>
        <dbReference type="ARBA" id="ARBA00022723"/>
    </source>
</evidence>